<feature type="domain" description="Clathrin/coatomer adaptor adaptin-like N-terminal" evidence="8">
    <location>
        <begin position="76"/>
        <end position="507"/>
    </location>
</feature>
<keyword evidence="5 6" id="KW-0472">Membrane</keyword>
<evidence type="ECO:0000313" key="10">
    <source>
        <dbReference type="Proteomes" id="UP000294003"/>
    </source>
</evidence>
<dbReference type="EMBL" id="QJNS01000203">
    <property type="protein sequence ID" value="RYO82841.1"/>
    <property type="molecule type" value="Genomic_DNA"/>
</dbReference>
<keyword evidence="4 6" id="KW-0653">Protein transport</keyword>
<dbReference type="Gene3D" id="1.25.10.10">
    <property type="entry name" value="Leucine-rich Repeat Variant"/>
    <property type="match status" value="1"/>
</dbReference>
<dbReference type="InterPro" id="IPR002553">
    <property type="entry name" value="Clathrin/coatomer_adapt-like_N"/>
</dbReference>
<dbReference type="PIRSF" id="PIRSF002291">
    <property type="entry name" value="AP_complex_beta"/>
    <property type="match status" value="1"/>
</dbReference>
<dbReference type="InterPro" id="IPR016342">
    <property type="entry name" value="AP_complex_bsu_1_2_4"/>
</dbReference>
<keyword evidence="10" id="KW-1185">Reference proteome</keyword>
<dbReference type="Proteomes" id="UP000294003">
    <property type="component" value="Unassembled WGS sequence"/>
</dbReference>
<comment type="subcellular location">
    <subcellularLocation>
        <location evidence="1">Endomembrane system</location>
    </subcellularLocation>
</comment>
<evidence type="ECO:0000313" key="9">
    <source>
        <dbReference type="EMBL" id="RYO82841.1"/>
    </source>
</evidence>
<comment type="function">
    <text evidence="6">Adaptins are components of the adaptor complexes which link clathrin to receptors in coated vesicles. Clathrin-associated protein complexes are believed to interact with the cytoplasmic tails of membrane proteins, leading to their selection and concentration.</text>
</comment>
<dbReference type="InterPro" id="IPR011989">
    <property type="entry name" value="ARM-like"/>
</dbReference>
<keyword evidence="3 6" id="KW-0813">Transport</keyword>
<accession>A0ABY0H5H4</accession>
<dbReference type="InterPro" id="IPR026739">
    <property type="entry name" value="AP_beta"/>
</dbReference>
<name>A0ABY0H5H4_9PEZI</name>
<protein>
    <recommendedName>
        <fullName evidence="6">AP complex subunit beta</fullName>
    </recommendedName>
</protein>
<sequence>MAVNRIRGAFAVPRKGETFELRAGLVSQYAWERKESIQKTIMAMTLGKDVSQLFPDVLKNIATADLDQKKLVYLYLMWDSEDPNPLIRALAIRTMGCIRVDKMVDYMEEPLRKTLRDESPYVRKTAAICVAKLFDLNPTMCIENGFLETLQELIGDPNPMVVANSVQALAEISETAPETRALVITPATLKKLLMALNECTEWGRVTILSTLADYPPRDVKESEHICERVAPQFQHVNPSVVLAAVKVVFIHMKLVSAELVRQYLKKMAPPLAPEVQYVALRNIDLLLQAKPDILSKELRVFFCKYNDPPYVKLQKLEIMVRIANDKNYEQLLAELKEYALEVDMDFVRRAVKAIGQVAIKIESASEKCVNALLDLIATKVNYVVQEVIVVIKDILRKYPGYEGVIPTLCQHIDELDEPNARGSLIWIVGEYAEKISNADDILASFVDVFLEEFTQTQLQILTAVVKLFLKKPGKNQGLVQKVLQAATAENDNPDIRDRAYVYWRLLSGDLDIAKSIILSPKPAISTTMTSLPPALLEQLLGELSTLASVYHKPPESFVGKGRFGADEIQRAAIQEQRENAAENPIAAAAAAAAAQNGTGSAAPQSNIENLLDIDFDGAAPASQNDQNTPDRVASPSGGQPGGGSMADMMGLFDAPSTAPGVSGNNVLAPTNANELMNGFAGLDLSGSSQPPPAATQLGHQQPGVEQKKGGGANEDLLGLF</sequence>
<reference evidence="9 10" key="1">
    <citation type="submission" date="2018-06" db="EMBL/GenBank/DDBJ databases">
        <title>Complete Genomes of Monosporascus.</title>
        <authorList>
            <person name="Robinson A.J."/>
            <person name="Natvig D.O."/>
        </authorList>
    </citation>
    <scope>NUCLEOTIDE SEQUENCE [LARGE SCALE GENOMIC DNA]</scope>
    <source>
        <strain evidence="9 10">CBS 609.92</strain>
    </source>
</reference>
<feature type="region of interest" description="Disordered" evidence="7">
    <location>
        <begin position="617"/>
        <end position="656"/>
    </location>
</feature>
<evidence type="ECO:0000256" key="6">
    <source>
        <dbReference type="PIRNR" id="PIRNR002291"/>
    </source>
</evidence>
<gene>
    <name evidence="9" type="ORF">DL762_006408</name>
</gene>
<dbReference type="SUPFAM" id="SSF48371">
    <property type="entry name" value="ARM repeat"/>
    <property type="match status" value="1"/>
</dbReference>
<evidence type="ECO:0000256" key="2">
    <source>
        <dbReference type="ARBA" id="ARBA00006613"/>
    </source>
</evidence>
<evidence type="ECO:0000256" key="7">
    <source>
        <dbReference type="SAM" id="MobiDB-lite"/>
    </source>
</evidence>
<feature type="region of interest" description="Disordered" evidence="7">
    <location>
        <begin position="683"/>
        <end position="720"/>
    </location>
</feature>
<evidence type="ECO:0000259" key="8">
    <source>
        <dbReference type="Pfam" id="PF01602"/>
    </source>
</evidence>
<evidence type="ECO:0000256" key="5">
    <source>
        <dbReference type="ARBA" id="ARBA00023136"/>
    </source>
</evidence>
<proteinExistence type="inferred from homology"/>
<dbReference type="Pfam" id="PF01602">
    <property type="entry name" value="Adaptin_N"/>
    <property type="match status" value="1"/>
</dbReference>
<evidence type="ECO:0000256" key="1">
    <source>
        <dbReference type="ARBA" id="ARBA00004308"/>
    </source>
</evidence>
<evidence type="ECO:0000256" key="4">
    <source>
        <dbReference type="ARBA" id="ARBA00022927"/>
    </source>
</evidence>
<comment type="caution">
    <text evidence="9">The sequence shown here is derived from an EMBL/GenBank/DDBJ whole genome shotgun (WGS) entry which is preliminary data.</text>
</comment>
<comment type="similarity">
    <text evidence="2 6">Belongs to the adaptor complexes large subunit family.</text>
</comment>
<organism evidence="9 10">
    <name type="scientific">Monosporascus cannonballus</name>
    <dbReference type="NCBI Taxonomy" id="155416"/>
    <lineage>
        <taxon>Eukaryota</taxon>
        <taxon>Fungi</taxon>
        <taxon>Dikarya</taxon>
        <taxon>Ascomycota</taxon>
        <taxon>Pezizomycotina</taxon>
        <taxon>Sordariomycetes</taxon>
        <taxon>Xylariomycetidae</taxon>
        <taxon>Xylariales</taxon>
        <taxon>Xylariales incertae sedis</taxon>
        <taxon>Monosporascus</taxon>
    </lineage>
</organism>
<dbReference type="InterPro" id="IPR016024">
    <property type="entry name" value="ARM-type_fold"/>
</dbReference>
<evidence type="ECO:0000256" key="3">
    <source>
        <dbReference type="ARBA" id="ARBA00022448"/>
    </source>
</evidence>
<dbReference type="PANTHER" id="PTHR11134">
    <property type="entry name" value="ADAPTOR COMPLEX SUBUNIT BETA FAMILY MEMBER"/>
    <property type="match status" value="1"/>
</dbReference>